<name>A0A0X8X392_9SPHI</name>
<evidence type="ECO:0000313" key="2">
    <source>
        <dbReference type="Proteomes" id="UP000218263"/>
    </source>
</evidence>
<dbReference type="RefSeq" id="WP_096353000.1">
    <property type="nucleotide sequence ID" value="NZ_AP017313.1"/>
</dbReference>
<proteinExistence type="predicted"/>
<accession>A0A0X8X392</accession>
<dbReference type="AlphaFoldDB" id="A0A0X8X392"/>
<dbReference type="InterPro" id="IPR011644">
    <property type="entry name" value="Heme_NO-bd"/>
</dbReference>
<dbReference type="SUPFAM" id="SSF111126">
    <property type="entry name" value="Ligand-binding domain in the NO signalling and Golgi transport"/>
    <property type="match status" value="1"/>
</dbReference>
<dbReference type="InterPro" id="IPR024096">
    <property type="entry name" value="NO_sig/Golgi_transp_ligand-bd"/>
</dbReference>
<dbReference type="Gene3D" id="3.90.1520.10">
    <property type="entry name" value="H-NOX domain"/>
    <property type="match status" value="1"/>
</dbReference>
<dbReference type="Proteomes" id="UP000218263">
    <property type="component" value="Chromosome"/>
</dbReference>
<dbReference type="PANTHER" id="PTHR45655">
    <property type="entry name" value="GUANYLATE CYCLASE SOLUBLE SUBUNIT BETA-2"/>
    <property type="match status" value="1"/>
</dbReference>
<keyword evidence="2" id="KW-1185">Reference proteome</keyword>
<dbReference type="Pfam" id="PF07700">
    <property type="entry name" value="HNOB"/>
    <property type="match status" value="1"/>
</dbReference>
<evidence type="ECO:0000313" key="1">
    <source>
        <dbReference type="EMBL" id="BAU54884.1"/>
    </source>
</evidence>
<gene>
    <name evidence="1" type="ORF">MgSA37_03063</name>
</gene>
<sequence length="180" mass="20659">MYGIINKSIEELVIANFGDDKWKIIKEKSGIDVDFFISSEPYDDNITYLLASAVSREMAISIDAVFLAFGEWWVMKTSKEKYGSLMEAGGQNLKDFLLNLPVFHNRIMLVYPKLTPPEFKISNIAEKSLFVHYFSKRQGLKEFVRGLLYGLGKIYNTPVTVELINSREEGNSHEIFNVSW</sequence>
<reference evidence="1 2" key="1">
    <citation type="submission" date="2015-12" db="EMBL/GenBank/DDBJ databases">
        <title>Genome sequence of Mucilaginibacter gotjawali.</title>
        <authorList>
            <person name="Lee J.S."/>
            <person name="Lee K.C."/>
            <person name="Kim K.K."/>
            <person name="Lee B.W."/>
        </authorList>
    </citation>
    <scope>NUCLEOTIDE SEQUENCE [LARGE SCALE GENOMIC DNA]</scope>
    <source>
        <strain evidence="1 2">SA3-7</strain>
    </source>
</reference>
<organism evidence="1 2">
    <name type="scientific">Mucilaginibacter gotjawali</name>
    <dbReference type="NCBI Taxonomy" id="1550579"/>
    <lineage>
        <taxon>Bacteria</taxon>
        <taxon>Pseudomonadati</taxon>
        <taxon>Bacteroidota</taxon>
        <taxon>Sphingobacteriia</taxon>
        <taxon>Sphingobacteriales</taxon>
        <taxon>Sphingobacteriaceae</taxon>
        <taxon>Mucilaginibacter</taxon>
    </lineage>
</organism>
<dbReference type="GO" id="GO:0020037">
    <property type="term" value="F:heme binding"/>
    <property type="evidence" value="ECO:0007669"/>
    <property type="project" value="InterPro"/>
</dbReference>
<dbReference type="PANTHER" id="PTHR45655:SF13">
    <property type="entry name" value="SOLUBLE GUANYLATE CYCLASE GCY-32-RELATED"/>
    <property type="match status" value="1"/>
</dbReference>
<dbReference type="KEGG" id="mgot:MgSA37_03063"/>
<dbReference type="InterPro" id="IPR038158">
    <property type="entry name" value="H-NOX_domain_sf"/>
</dbReference>
<dbReference type="EMBL" id="AP017313">
    <property type="protein sequence ID" value="BAU54884.1"/>
    <property type="molecule type" value="Genomic_DNA"/>
</dbReference>
<dbReference type="OrthoDB" id="981203at2"/>
<protein>
    <submittedName>
        <fullName evidence="1">Heme NO binding protein</fullName>
    </submittedName>
</protein>